<organism evidence="2">
    <name type="scientific">marine sediment metagenome</name>
    <dbReference type="NCBI Taxonomy" id="412755"/>
    <lineage>
        <taxon>unclassified sequences</taxon>
        <taxon>metagenomes</taxon>
        <taxon>ecological metagenomes</taxon>
    </lineage>
</organism>
<evidence type="ECO:0000313" key="2">
    <source>
        <dbReference type="EMBL" id="KKK44891.1"/>
    </source>
</evidence>
<protein>
    <recommendedName>
        <fullName evidence="1">HTH cro/C1-type domain-containing protein</fullName>
    </recommendedName>
</protein>
<accession>A0A0F8Y9Q5</accession>
<dbReference type="InterPro" id="IPR010982">
    <property type="entry name" value="Lambda_DNA-bd_dom_sf"/>
</dbReference>
<sequence length="108" mass="12315">LVARAFLGSARGRLVRHKDGKEWRPQLSNLEYGSYLDNKLDKHRHGTDQVGERNSQAELIKRHAKQIYRLKGKYTQREIAEMFGVSRQAVSDIHRGVTWAGVTGAKSK</sequence>
<name>A0A0F8Y9Q5_9ZZZZ</name>
<gene>
    <name evidence="2" type="ORF">LCGC14_3166390</name>
</gene>
<dbReference type="GO" id="GO:0003677">
    <property type="term" value="F:DNA binding"/>
    <property type="evidence" value="ECO:0007669"/>
    <property type="project" value="InterPro"/>
</dbReference>
<dbReference type="CDD" id="cd00093">
    <property type="entry name" value="HTH_XRE"/>
    <property type="match status" value="1"/>
</dbReference>
<dbReference type="SUPFAM" id="SSF47413">
    <property type="entry name" value="lambda repressor-like DNA-binding domains"/>
    <property type="match status" value="1"/>
</dbReference>
<feature type="non-terminal residue" evidence="2">
    <location>
        <position position="1"/>
    </location>
</feature>
<dbReference type="Pfam" id="PF01381">
    <property type="entry name" value="HTH_3"/>
    <property type="match status" value="1"/>
</dbReference>
<proteinExistence type="predicted"/>
<comment type="caution">
    <text evidence="2">The sequence shown here is derived from an EMBL/GenBank/DDBJ whole genome shotgun (WGS) entry which is preliminary data.</text>
</comment>
<dbReference type="InterPro" id="IPR001387">
    <property type="entry name" value="Cro/C1-type_HTH"/>
</dbReference>
<feature type="domain" description="HTH cro/C1-type" evidence="1">
    <location>
        <begin position="68"/>
        <end position="99"/>
    </location>
</feature>
<dbReference type="EMBL" id="LAZR01070138">
    <property type="protein sequence ID" value="KKK44891.1"/>
    <property type="molecule type" value="Genomic_DNA"/>
</dbReference>
<dbReference type="AlphaFoldDB" id="A0A0F8Y9Q5"/>
<reference evidence="2" key="1">
    <citation type="journal article" date="2015" name="Nature">
        <title>Complex archaea that bridge the gap between prokaryotes and eukaryotes.</title>
        <authorList>
            <person name="Spang A."/>
            <person name="Saw J.H."/>
            <person name="Jorgensen S.L."/>
            <person name="Zaremba-Niedzwiedzka K."/>
            <person name="Martijn J."/>
            <person name="Lind A.E."/>
            <person name="van Eijk R."/>
            <person name="Schleper C."/>
            <person name="Guy L."/>
            <person name="Ettema T.J."/>
        </authorList>
    </citation>
    <scope>NUCLEOTIDE SEQUENCE</scope>
</reference>
<dbReference type="Gene3D" id="3.90.75.20">
    <property type="match status" value="1"/>
</dbReference>
<dbReference type="Gene3D" id="1.10.260.40">
    <property type="entry name" value="lambda repressor-like DNA-binding domains"/>
    <property type="match status" value="1"/>
</dbReference>
<evidence type="ECO:0000259" key="1">
    <source>
        <dbReference type="Pfam" id="PF01381"/>
    </source>
</evidence>